<organism evidence="3 4">
    <name type="scientific">Kolteria novifilia</name>
    <dbReference type="NCBI Taxonomy" id="2527975"/>
    <lineage>
        <taxon>Bacteria</taxon>
        <taxon>Pseudomonadati</taxon>
        <taxon>Planctomycetota</taxon>
        <taxon>Planctomycetia</taxon>
        <taxon>Kolteriales</taxon>
        <taxon>Kolteriaceae</taxon>
        <taxon>Kolteria</taxon>
    </lineage>
</organism>
<dbReference type="AlphaFoldDB" id="A0A518B9N2"/>
<sequence length="317" mass="36072">MSRTPSHFFRATEEEAGQTIAAFLRSHQAPLTWSQAKRLVGSSKVRVSGSLCLDPSRRLQVGEEVEIMTHSAPSAPVSDDVVLRYVDQDIVVVEKPSGMPSIRRREERQWKRRRKELLPTLDEVVPELMDTTERLRILHRLDRETSGLLVMALNAEAQVGLHRQFAEHTVLRRYVAIIPGNLEAMTFRNYLMRDRGDGIRGGNDDPASGKLAVTHVEPVETLGDYQLVSCRLETGRTHQIRIHLAEHGHPVCGERVYHRPLQGEAFVDRSGAQRLALHAGELGFVHPRSGETLQFDMPAPEDFERLRRRLSNRRRPR</sequence>
<evidence type="ECO:0000313" key="3">
    <source>
        <dbReference type="EMBL" id="QDU63647.1"/>
    </source>
</evidence>
<evidence type="ECO:0000313" key="4">
    <source>
        <dbReference type="Proteomes" id="UP000317093"/>
    </source>
</evidence>
<dbReference type="CDD" id="cd00165">
    <property type="entry name" value="S4"/>
    <property type="match status" value="1"/>
</dbReference>
<dbReference type="InterPro" id="IPR020103">
    <property type="entry name" value="PsdUridine_synth_cat_dom_sf"/>
</dbReference>
<dbReference type="GO" id="GO:0160141">
    <property type="term" value="F:23S rRNA pseudouridine(955/2504/2580) synthase activity"/>
    <property type="evidence" value="ECO:0007669"/>
    <property type="project" value="UniProtKB-EC"/>
</dbReference>
<name>A0A518B9N2_9BACT</name>
<comment type="similarity">
    <text evidence="1">Belongs to the pseudouridine synthase RluA family.</text>
</comment>
<dbReference type="SUPFAM" id="SSF55120">
    <property type="entry name" value="Pseudouridine synthase"/>
    <property type="match status" value="1"/>
</dbReference>
<dbReference type="InterPro" id="IPR006145">
    <property type="entry name" value="PsdUridine_synth_RsuA/RluA"/>
</dbReference>
<evidence type="ECO:0000256" key="1">
    <source>
        <dbReference type="ARBA" id="ARBA00010876"/>
    </source>
</evidence>
<evidence type="ECO:0000259" key="2">
    <source>
        <dbReference type="Pfam" id="PF00849"/>
    </source>
</evidence>
<keyword evidence="4" id="KW-1185">Reference proteome</keyword>
<dbReference type="GO" id="GO:0003723">
    <property type="term" value="F:RNA binding"/>
    <property type="evidence" value="ECO:0007669"/>
    <property type="project" value="InterPro"/>
</dbReference>
<reference evidence="3 4" key="1">
    <citation type="submission" date="2019-02" db="EMBL/GenBank/DDBJ databases">
        <title>Deep-cultivation of Planctomycetes and their phenomic and genomic characterization uncovers novel biology.</title>
        <authorList>
            <person name="Wiegand S."/>
            <person name="Jogler M."/>
            <person name="Boedeker C."/>
            <person name="Pinto D."/>
            <person name="Vollmers J."/>
            <person name="Rivas-Marin E."/>
            <person name="Kohn T."/>
            <person name="Peeters S.H."/>
            <person name="Heuer A."/>
            <person name="Rast P."/>
            <person name="Oberbeckmann S."/>
            <person name="Bunk B."/>
            <person name="Jeske O."/>
            <person name="Meyerdierks A."/>
            <person name="Storesund J.E."/>
            <person name="Kallscheuer N."/>
            <person name="Luecker S."/>
            <person name="Lage O.M."/>
            <person name="Pohl T."/>
            <person name="Merkel B.J."/>
            <person name="Hornburger P."/>
            <person name="Mueller R.-W."/>
            <person name="Bruemmer F."/>
            <person name="Labrenz M."/>
            <person name="Spormann A.M."/>
            <person name="Op den Camp H."/>
            <person name="Overmann J."/>
            <person name="Amann R."/>
            <person name="Jetten M.S.M."/>
            <person name="Mascher T."/>
            <person name="Medema M.H."/>
            <person name="Devos D.P."/>
            <person name="Kaster A.-K."/>
            <person name="Ovreas L."/>
            <person name="Rohde M."/>
            <person name="Galperin M.Y."/>
            <person name="Jogler C."/>
        </authorList>
    </citation>
    <scope>NUCLEOTIDE SEQUENCE [LARGE SCALE GENOMIC DNA]</scope>
    <source>
        <strain evidence="3 4">Pan216</strain>
    </source>
</reference>
<protein>
    <submittedName>
        <fullName evidence="3">Ribosomal large subunit pseudouridine synthase C</fullName>
        <ecNumber evidence="3">5.4.99.24</ecNumber>
    </submittedName>
</protein>
<dbReference type="RefSeq" id="WP_419192822.1">
    <property type="nucleotide sequence ID" value="NZ_CP036279.1"/>
</dbReference>
<dbReference type="InterPro" id="IPR006224">
    <property type="entry name" value="PsdUridine_synth_RluA-like_CS"/>
</dbReference>
<dbReference type="PANTHER" id="PTHR21600">
    <property type="entry name" value="MITOCHONDRIAL RNA PSEUDOURIDINE SYNTHASE"/>
    <property type="match status" value="1"/>
</dbReference>
<feature type="domain" description="Pseudouridine synthase RsuA/RluA-like" evidence="2">
    <location>
        <begin position="89"/>
        <end position="245"/>
    </location>
</feature>
<gene>
    <name evidence="3" type="primary">rluC</name>
    <name evidence="3" type="ORF">Pan216_45280</name>
</gene>
<dbReference type="PANTHER" id="PTHR21600:SF87">
    <property type="entry name" value="RNA PSEUDOURIDYLATE SYNTHASE DOMAIN-CONTAINING PROTEIN 1"/>
    <property type="match status" value="1"/>
</dbReference>
<dbReference type="InterPro" id="IPR050188">
    <property type="entry name" value="RluA_PseudoU_synthase"/>
</dbReference>
<keyword evidence="3" id="KW-0413">Isomerase</keyword>
<dbReference type="Gene3D" id="3.30.2350.10">
    <property type="entry name" value="Pseudouridine synthase"/>
    <property type="match status" value="1"/>
</dbReference>
<dbReference type="GO" id="GO:0000455">
    <property type="term" value="P:enzyme-directed rRNA pseudouridine synthesis"/>
    <property type="evidence" value="ECO:0007669"/>
    <property type="project" value="TreeGrafter"/>
</dbReference>
<proteinExistence type="inferred from homology"/>
<dbReference type="CDD" id="cd02869">
    <property type="entry name" value="PseudoU_synth_RluA_like"/>
    <property type="match status" value="1"/>
</dbReference>
<dbReference type="Pfam" id="PF00849">
    <property type="entry name" value="PseudoU_synth_2"/>
    <property type="match status" value="1"/>
</dbReference>
<accession>A0A518B9N2</accession>
<dbReference type="PROSITE" id="PS01129">
    <property type="entry name" value="PSI_RLU"/>
    <property type="match status" value="1"/>
</dbReference>
<dbReference type="SUPFAM" id="SSF55174">
    <property type="entry name" value="Alpha-L RNA-binding motif"/>
    <property type="match status" value="1"/>
</dbReference>
<dbReference type="EMBL" id="CP036279">
    <property type="protein sequence ID" value="QDU63647.1"/>
    <property type="molecule type" value="Genomic_DNA"/>
</dbReference>
<dbReference type="KEGG" id="knv:Pan216_45280"/>
<dbReference type="EC" id="5.4.99.24" evidence="3"/>
<dbReference type="Proteomes" id="UP000317093">
    <property type="component" value="Chromosome"/>
</dbReference>